<name>A0A812NPF2_9DINO</name>
<gene>
    <name evidence="2" type="ORF">SNEC2469_LOCUS8034</name>
</gene>
<proteinExistence type="predicted"/>
<protein>
    <recommendedName>
        <fullName evidence="4">SbsA Ig-like domain-containing protein</fullName>
    </recommendedName>
</protein>
<evidence type="ECO:0000313" key="2">
    <source>
        <dbReference type="EMBL" id="CAE7320510.1"/>
    </source>
</evidence>
<evidence type="ECO:0000313" key="3">
    <source>
        <dbReference type="Proteomes" id="UP000601435"/>
    </source>
</evidence>
<reference evidence="2" key="1">
    <citation type="submission" date="2021-02" db="EMBL/GenBank/DDBJ databases">
        <authorList>
            <person name="Dougan E. K."/>
            <person name="Rhodes N."/>
            <person name="Thang M."/>
            <person name="Chan C."/>
        </authorList>
    </citation>
    <scope>NUCLEOTIDE SEQUENCE</scope>
</reference>
<dbReference type="Proteomes" id="UP000601435">
    <property type="component" value="Unassembled WGS sequence"/>
</dbReference>
<evidence type="ECO:0008006" key="4">
    <source>
        <dbReference type="Google" id="ProtNLM"/>
    </source>
</evidence>
<dbReference type="Gene3D" id="3.90.550.10">
    <property type="entry name" value="Spore Coat Polysaccharide Biosynthesis Protein SpsA, Chain A"/>
    <property type="match status" value="1"/>
</dbReference>
<comment type="caution">
    <text evidence="2">The sequence shown here is derived from an EMBL/GenBank/DDBJ whole genome shotgun (WGS) entry which is preliminary data.</text>
</comment>
<dbReference type="EMBL" id="CAJNJA010013429">
    <property type="protein sequence ID" value="CAE7320510.1"/>
    <property type="molecule type" value="Genomic_DNA"/>
</dbReference>
<dbReference type="SUPFAM" id="SSF53448">
    <property type="entry name" value="Nucleotide-diphospho-sugar transferases"/>
    <property type="match status" value="1"/>
</dbReference>
<feature type="region of interest" description="Disordered" evidence="1">
    <location>
        <begin position="105"/>
        <end position="133"/>
    </location>
</feature>
<evidence type="ECO:0000256" key="1">
    <source>
        <dbReference type="SAM" id="MobiDB-lite"/>
    </source>
</evidence>
<organism evidence="2 3">
    <name type="scientific">Symbiodinium necroappetens</name>
    <dbReference type="NCBI Taxonomy" id="1628268"/>
    <lineage>
        <taxon>Eukaryota</taxon>
        <taxon>Sar</taxon>
        <taxon>Alveolata</taxon>
        <taxon>Dinophyceae</taxon>
        <taxon>Suessiales</taxon>
        <taxon>Symbiodiniaceae</taxon>
        <taxon>Symbiodinium</taxon>
    </lineage>
</organism>
<sequence>MAPEWCRSKVSRTLRLARLAEKPTREFAEEHLVTSVLPEGLFLTSFGQYVLTPSVFRALRSSKAGHFTEALDQLRQSEGVFGVLIEGMRWDLGTMQTYVQMTQNLPRSEAEPSESQHGSHGLAASGATEDASGPRLVDALSGALTMMTEFHFLFDEVALRGPGRLSVVRLADQERGPAAVVDTMPEIVQHPYLPGMALISANVIVRPSIGLEMGLELVFWITCASYEVVFGPGALQDKLLSGDRRGNLAHSSKEYEAPGEWEHRVSCFRGRCPDGPIFGLDDFTVRVPAQGGVQDPRPPELTWALYPAPEQAIFRQENLVLQFSSVVSPHPMGSVMELCWNWTVHDVCPLKLTFQHKDMLFVGDKVIINPPEDLVPGLSYNVSIQSGVISNFEGLRATAAGQFQYTFSVLAEAPAPGACSTQALGPTVTLGLGNLLATTHLPCSLGVLEMRLLHGTAMSRA</sequence>
<dbReference type="AlphaFoldDB" id="A0A812NPF2"/>
<dbReference type="OrthoDB" id="437240at2759"/>
<dbReference type="InterPro" id="IPR029044">
    <property type="entry name" value="Nucleotide-diphossugar_trans"/>
</dbReference>
<keyword evidence="3" id="KW-1185">Reference proteome</keyword>
<accession>A0A812NPF2</accession>